<dbReference type="OrthoDB" id="5507064at2"/>
<name>A6FXA3_9BACT</name>
<accession>A6FXA3</accession>
<dbReference type="AlphaFoldDB" id="A6FXA3"/>
<sequence length="245" mass="26880">MAELPWLPETLRNKVLSASNAASEALREDLCAVCLIGASAGPNRNFRGNSVELLIVARELPEATLDVLGAELGPLLRDGLQIRMVTQLELEGSTDVLALELAEWRARNVVLAGEDPFSELTIAPDDLRHELERALRTLAHRLRNRLLWCLATHQRHLDPMLRDALERLTMVGYHTLELLGQPLPLGEGQALARFADWAGVSAEGLDALRERLTHNGQATDPIAELRALASVTNAACARIDTLNDD</sequence>
<organism evidence="1 2">
    <name type="scientific">Plesiocystis pacifica SIR-1</name>
    <dbReference type="NCBI Taxonomy" id="391625"/>
    <lineage>
        <taxon>Bacteria</taxon>
        <taxon>Pseudomonadati</taxon>
        <taxon>Myxococcota</taxon>
        <taxon>Polyangia</taxon>
        <taxon>Nannocystales</taxon>
        <taxon>Nannocystaceae</taxon>
        <taxon>Plesiocystis</taxon>
    </lineage>
</organism>
<reference evidence="1 2" key="1">
    <citation type="submission" date="2007-06" db="EMBL/GenBank/DDBJ databases">
        <authorList>
            <person name="Shimkets L."/>
            <person name="Ferriera S."/>
            <person name="Johnson J."/>
            <person name="Kravitz S."/>
            <person name="Beeson K."/>
            <person name="Sutton G."/>
            <person name="Rogers Y.-H."/>
            <person name="Friedman R."/>
            <person name="Frazier M."/>
            <person name="Venter J.C."/>
        </authorList>
    </citation>
    <scope>NUCLEOTIDE SEQUENCE [LARGE SCALE GENOMIC DNA]</scope>
    <source>
        <strain evidence="1 2">SIR-1</strain>
    </source>
</reference>
<evidence type="ECO:0000313" key="2">
    <source>
        <dbReference type="Proteomes" id="UP000005801"/>
    </source>
</evidence>
<proteinExistence type="predicted"/>
<dbReference type="EMBL" id="ABCS01000001">
    <property type="protein sequence ID" value="EDM81927.1"/>
    <property type="molecule type" value="Genomic_DNA"/>
</dbReference>
<keyword evidence="2" id="KW-1185">Reference proteome</keyword>
<protein>
    <submittedName>
        <fullName evidence="1">Uncharacterized protein</fullName>
    </submittedName>
</protein>
<evidence type="ECO:0000313" key="1">
    <source>
        <dbReference type="EMBL" id="EDM81927.1"/>
    </source>
</evidence>
<gene>
    <name evidence="1" type="ORF">PPSIR1_05653</name>
</gene>
<dbReference type="Proteomes" id="UP000005801">
    <property type="component" value="Unassembled WGS sequence"/>
</dbReference>
<dbReference type="RefSeq" id="WP_006969102.1">
    <property type="nucleotide sequence ID" value="NZ_ABCS01000001.1"/>
</dbReference>
<comment type="caution">
    <text evidence="1">The sequence shown here is derived from an EMBL/GenBank/DDBJ whole genome shotgun (WGS) entry which is preliminary data.</text>
</comment>